<dbReference type="Pfam" id="PF07848">
    <property type="entry name" value="PaaX"/>
    <property type="match status" value="1"/>
</dbReference>
<evidence type="ECO:0000259" key="2">
    <source>
        <dbReference type="Pfam" id="PF08223"/>
    </source>
</evidence>
<dbReference type="SUPFAM" id="SSF46785">
    <property type="entry name" value="Winged helix' DNA-binding domain"/>
    <property type="match status" value="1"/>
</dbReference>
<dbReference type="EMBL" id="STGY01000072">
    <property type="protein sequence ID" value="THV36480.1"/>
    <property type="molecule type" value="Genomic_DNA"/>
</dbReference>
<dbReference type="InterPro" id="IPR011965">
    <property type="entry name" value="PaaX_trns_reg"/>
</dbReference>
<comment type="caution">
    <text evidence="4">The sequence shown here is derived from an EMBL/GenBank/DDBJ whole genome shotgun (WGS) entry which is preliminary data.</text>
</comment>
<dbReference type="Gene3D" id="1.20.58.1460">
    <property type="match status" value="1"/>
</dbReference>
<dbReference type="InterPro" id="IPR012906">
    <property type="entry name" value="PaaX-like_N"/>
</dbReference>
<dbReference type="PIRSF" id="PIRSF020623">
    <property type="entry name" value="PaaX"/>
    <property type="match status" value="1"/>
</dbReference>
<dbReference type="AlphaFoldDB" id="A0A4S8PXZ3"/>
<evidence type="ECO:0000259" key="3">
    <source>
        <dbReference type="Pfam" id="PF20803"/>
    </source>
</evidence>
<feature type="domain" description="Transcriptional repressor PaaX-like C-terminal" evidence="2">
    <location>
        <begin position="180"/>
        <end position="261"/>
    </location>
</feature>
<sequence length="277" mass="31034">MASDIAEVRPQALLLTFFGGHVLGRGVRVSTGSVLKVLDRVGVAQHAARSALGRMADHGLLQRHRRGRQVYLGLTSRSREILNDGEIRIWRTGVVNDRWDGTWTLLGFTVPESQRQQRHLLRSRLLWAGFGSLQGGLWIAPSPVEVNAVLEDIEAAEHVKVFQARAIAPTDVDDLVGGAWDLQGLAKTYQRFIERWSPDPPESEAMDALARQLQLTAEWLQILRQDPRLPIRHLPDDWPAEQAQRLFRRLHAALEPEARAIAVELLETIPDTDEGAS</sequence>
<protein>
    <submittedName>
        <fullName evidence="4">PaaX family transcriptional regulator</fullName>
    </submittedName>
</protein>
<gene>
    <name evidence="4" type="ORF">FAB82_22125</name>
</gene>
<reference evidence="4 5" key="2">
    <citation type="submission" date="2019-05" db="EMBL/GenBank/DDBJ databases">
        <title>Glycomyces buryatensis sp. nov.</title>
        <authorList>
            <person name="Nikitina E."/>
        </authorList>
    </citation>
    <scope>NUCLEOTIDE SEQUENCE [LARGE SCALE GENOMIC DNA]</scope>
    <source>
        <strain evidence="4 5">18</strain>
    </source>
</reference>
<dbReference type="InterPro" id="IPR036388">
    <property type="entry name" value="WH-like_DNA-bd_sf"/>
</dbReference>
<dbReference type="Pfam" id="PF08223">
    <property type="entry name" value="PaaX_C"/>
    <property type="match status" value="1"/>
</dbReference>
<evidence type="ECO:0000313" key="4">
    <source>
        <dbReference type="EMBL" id="THV36480.1"/>
    </source>
</evidence>
<evidence type="ECO:0000259" key="1">
    <source>
        <dbReference type="Pfam" id="PF07848"/>
    </source>
</evidence>
<dbReference type="Proteomes" id="UP000308760">
    <property type="component" value="Unassembled WGS sequence"/>
</dbReference>
<dbReference type="PANTHER" id="PTHR30319">
    <property type="entry name" value="PHENYLACETIC ACID REGULATOR-RELATED TRANSCRIPTIONAL REPRESSOR"/>
    <property type="match status" value="1"/>
</dbReference>
<dbReference type="InterPro" id="IPR013225">
    <property type="entry name" value="PaaX_C"/>
</dbReference>
<feature type="domain" description="Transcriptional repressor PaaX-like N-terminal" evidence="1">
    <location>
        <begin position="10"/>
        <end position="76"/>
    </location>
</feature>
<organism evidence="4 5">
    <name type="scientific">Glycomyces buryatensis</name>
    <dbReference type="NCBI Taxonomy" id="2570927"/>
    <lineage>
        <taxon>Bacteria</taxon>
        <taxon>Bacillati</taxon>
        <taxon>Actinomycetota</taxon>
        <taxon>Actinomycetes</taxon>
        <taxon>Glycomycetales</taxon>
        <taxon>Glycomycetaceae</taxon>
        <taxon>Glycomyces</taxon>
    </lineage>
</organism>
<keyword evidence="5" id="KW-1185">Reference proteome</keyword>
<accession>A0A4S8PXZ3</accession>
<proteinExistence type="predicted"/>
<dbReference type="Gene3D" id="1.10.10.10">
    <property type="entry name" value="Winged helix-like DNA-binding domain superfamily/Winged helix DNA-binding domain"/>
    <property type="match status" value="1"/>
</dbReference>
<dbReference type="Gene3D" id="3.30.70.2650">
    <property type="match status" value="1"/>
</dbReference>
<dbReference type="InterPro" id="IPR048846">
    <property type="entry name" value="PaaX-like_central"/>
</dbReference>
<dbReference type="OrthoDB" id="2270427at2"/>
<dbReference type="PANTHER" id="PTHR30319:SF1">
    <property type="entry name" value="TRANSCRIPTIONAL REPRESSOR PAAX"/>
    <property type="match status" value="1"/>
</dbReference>
<dbReference type="RefSeq" id="WP_136536723.1">
    <property type="nucleotide sequence ID" value="NZ_STGY01000072.1"/>
</dbReference>
<dbReference type="Pfam" id="PF20803">
    <property type="entry name" value="PaaX_M"/>
    <property type="match status" value="1"/>
</dbReference>
<dbReference type="InterPro" id="IPR036390">
    <property type="entry name" value="WH_DNA-bd_sf"/>
</dbReference>
<dbReference type="GO" id="GO:0006351">
    <property type="term" value="P:DNA-templated transcription"/>
    <property type="evidence" value="ECO:0007669"/>
    <property type="project" value="InterPro"/>
</dbReference>
<feature type="domain" description="Transcriptional repressor PaaX-like central Cas2-like" evidence="3">
    <location>
        <begin position="97"/>
        <end position="176"/>
    </location>
</feature>
<name>A0A4S8PXZ3_9ACTN</name>
<reference evidence="5" key="1">
    <citation type="submission" date="2019-04" db="EMBL/GenBank/DDBJ databases">
        <title>Nocardioides xinjiangensis sp. nov.</title>
        <authorList>
            <person name="Liu S."/>
        </authorList>
    </citation>
    <scope>NUCLEOTIDE SEQUENCE [LARGE SCALE GENOMIC DNA]</scope>
    <source>
        <strain evidence="5">18</strain>
    </source>
</reference>
<evidence type="ECO:0000313" key="5">
    <source>
        <dbReference type="Proteomes" id="UP000308760"/>
    </source>
</evidence>